<feature type="transmembrane region" description="Helical" evidence="6">
    <location>
        <begin position="57"/>
        <end position="84"/>
    </location>
</feature>
<dbReference type="CDD" id="cd06580">
    <property type="entry name" value="TM_PBP1_transp_TpRbsC_like"/>
    <property type="match status" value="1"/>
</dbReference>
<dbReference type="EMBL" id="DRNZ01000141">
    <property type="protein sequence ID" value="HHO57955.1"/>
    <property type="molecule type" value="Genomic_DNA"/>
</dbReference>
<dbReference type="PANTHER" id="PTHR43370:SF1">
    <property type="entry name" value="GUANOSINE ABC TRANSPORTER PERMEASE PROTEIN NUPQ"/>
    <property type="match status" value="1"/>
</dbReference>
<sequence length="133" mass="13899">LRSVGEHPEAADTMGINVFRTRYTAVILSGVLAGLAGAFLSIGVLNQFVRNMSAGQGFIALAALIFGKWHPIGVLGATLLFGFAKALAIQLGGGDIMPPTVIEAFPFIITMLVLAGFVGTSRPPKAIGKPYEK</sequence>
<gene>
    <name evidence="7" type="ORF">ENJ85_02165</name>
</gene>
<dbReference type="PANTHER" id="PTHR43370">
    <property type="entry name" value="SUGAR ABC TRANSPORTER INTEGRAL MEMBRANE PROTEIN-RELATED"/>
    <property type="match status" value="1"/>
</dbReference>
<proteinExistence type="predicted"/>
<dbReference type="Proteomes" id="UP000886105">
    <property type="component" value="Unassembled WGS sequence"/>
</dbReference>
<evidence type="ECO:0000313" key="7">
    <source>
        <dbReference type="EMBL" id="HHO57955.1"/>
    </source>
</evidence>
<keyword evidence="3 6" id="KW-0812">Transmembrane</keyword>
<evidence type="ECO:0000256" key="3">
    <source>
        <dbReference type="ARBA" id="ARBA00022692"/>
    </source>
</evidence>
<evidence type="ECO:0000256" key="6">
    <source>
        <dbReference type="SAM" id="Phobius"/>
    </source>
</evidence>
<keyword evidence="4 6" id="KW-1133">Transmembrane helix</keyword>
<name>A0A7C5WSJ0_9DEIN</name>
<accession>A0A7C5WSJ0</accession>
<organism evidence="7">
    <name type="scientific">Oceanithermus profundus</name>
    <dbReference type="NCBI Taxonomy" id="187137"/>
    <lineage>
        <taxon>Bacteria</taxon>
        <taxon>Thermotogati</taxon>
        <taxon>Deinococcota</taxon>
        <taxon>Deinococci</taxon>
        <taxon>Thermales</taxon>
        <taxon>Thermaceae</taxon>
        <taxon>Oceanithermus</taxon>
    </lineage>
</organism>
<keyword evidence="2" id="KW-1003">Cell membrane</keyword>
<feature type="transmembrane region" description="Helical" evidence="6">
    <location>
        <begin position="23"/>
        <end position="45"/>
    </location>
</feature>
<comment type="subcellular location">
    <subcellularLocation>
        <location evidence="1">Cell membrane</location>
        <topology evidence="1">Multi-pass membrane protein</topology>
    </subcellularLocation>
</comment>
<evidence type="ECO:0000256" key="4">
    <source>
        <dbReference type="ARBA" id="ARBA00022989"/>
    </source>
</evidence>
<protein>
    <submittedName>
        <fullName evidence="7">ABC transporter permease</fullName>
    </submittedName>
</protein>
<comment type="caution">
    <text evidence="7">The sequence shown here is derived from an EMBL/GenBank/DDBJ whole genome shotgun (WGS) entry which is preliminary data.</text>
</comment>
<dbReference type="InterPro" id="IPR001851">
    <property type="entry name" value="ABC_transp_permease"/>
</dbReference>
<dbReference type="AlphaFoldDB" id="A0A7C5WSJ0"/>
<keyword evidence="5 6" id="KW-0472">Membrane</keyword>
<feature type="non-terminal residue" evidence="7">
    <location>
        <position position="1"/>
    </location>
</feature>
<evidence type="ECO:0000256" key="2">
    <source>
        <dbReference type="ARBA" id="ARBA00022475"/>
    </source>
</evidence>
<dbReference type="GO" id="GO:0022857">
    <property type="term" value="F:transmembrane transporter activity"/>
    <property type="evidence" value="ECO:0007669"/>
    <property type="project" value="InterPro"/>
</dbReference>
<reference evidence="7" key="1">
    <citation type="journal article" date="2020" name="mSystems">
        <title>Genome- and Community-Level Interaction Insights into Carbon Utilization and Element Cycling Functions of Hydrothermarchaeota in Hydrothermal Sediment.</title>
        <authorList>
            <person name="Zhou Z."/>
            <person name="Liu Y."/>
            <person name="Xu W."/>
            <person name="Pan J."/>
            <person name="Luo Z.H."/>
            <person name="Li M."/>
        </authorList>
    </citation>
    <scope>NUCLEOTIDE SEQUENCE [LARGE SCALE GENOMIC DNA]</scope>
    <source>
        <strain evidence="7">HyVt-523</strain>
    </source>
</reference>
<feature type="transmembrane region" description="Helical" evidence="6">
    <location>
        <begin position="96"/>
        <end position="119"/>
    </location>
</feature>
<dbReference type="GO" id="GO:0005886">
    <property type="term" value="C:plasma membrane"/>
    <property type="evidence" value="ECO:0007669"/>
    <property type="project" value="UniProtKB-SubCell"/>
</dbReference>
<dbReference type="Pfam" id="PF02653">
    <property type="entry name" value="BPD_transp_2"/>
    <property type="match status" value="1"/>
</dbReference>
<evidence type="ECO:0000256" key="5">
    <source>
        <dbReference type="ARBA" id="ARBA00023136"/>
    </source>
</evidence>
<evidence type="ECO:0000256" key="1">
    <source>
        <dbReference type="ARBA" id="ARBA00004651"/>
    </source>
</evidence>